<protein>
    <submittedName>
        <fullName evidence="2">Putative stf2-like protein</fullName>
    </submittedName>
</protein>
<reference evidence="3" key="1">
    <citation type="journal article" date="2013" name="Genome Announc.">
        <title>Draft genome sequence of Botrytis cinerea BcDW1, inoculum for noble rot of grape berries.</title>
        <authorList>
            <person name="Blanco-Ulate B."/>
            <person name="Allen G."/>
            <person name="Powell A.L."/>
            <person name="Cantu D."/>
        </authorList>
    </citation>
    <scope>NUCLEOTIDE SEQUENCE [LARGE SCALE GENOMIC DNA]</scope>
    <source>
        <strain evidence="3">BcDW1</strain>
    </source>
</reference>
<gene>
    <name evidence="2" type="ORF">BcDW1_10583</name>
</gene>
<evidence type="ECO:0000313" key="2">
    <source>
        <dbReference type="EMBL" id="EMR80808.1"/>
    </source>
</evidence>
<feature type="region of interest" description="Disordered" evidence="1">
    <location>
        <begin position="167"/>
        <end position="198"/>
    </location>
</feature>
<name>M7U2H0_BOTF1</name>
<evidence type="ECO:0000256" key="1">
    <source>
        <dbReference type="SAM" id="MobiDB-lite"/>
    </source>
</evidence>
<proteinExistence type="predicted"/>
<feature type="region of interest" description="Disordered" evidence="1">
    <location>
        <begin position="1"/>
        <end position="145"/>
    </location>
</feature>
<evidence type="ECO:0000313" key="3">
    <source>
        <dbReference type="Proteomes" id="UP000012045"/>
    </source>
</evidence>
<dbReference type="HOGENOM" id="CLU_109896_1_1_1"/>
<dbReference type="OrthoDB" id="2122308at2759"/>
<dbReference type="AlphaFoldDB" id="M7U2H0"/>
<accession>M7U2H0</accession>
<feature type="compositionally biased region" description="Low complexity" evidence="1">
    <location>
        <begin position="178"/>
        <end position="189"/>
    </location>
</feature>
<dbReference type="STRING" id="1290391.M7U2H0"/>
<dbReference type="Proteomes" id="UP000012045">
    <property type="component" value="Unassembled WGS sequence"/>
</dbReference>
<sequence>MFGVRAHQGKRRRESKEAENTQPSRGEGVEQRAALEYAVSSENGINMPTYLPGPPQRTPHNPLKLGKSHKYNDRDHAGLADGTALPQEHLPRYFAKSGHIDADPKKAKKNGAGKGGWGVNGEEVQDEGFNMANARRRSNSSSYTAGLKDFKTKFEQIETEPVFEENIHGALMEELPETTRSNTNSSESSSVDEDVKTK</sequence>
<dbReference type="EMBL" id="KB708101">
    <property type="protein sequence ID" value="EMR80808.1"/>
    <property type="molecule type" value="Genomic_DNA"/>
</dbReference>
<organism evidence="2 3">
    <name type="scientific">Botryotinia fuckeliana (strain BcDW1)</name>
    <name type="common">Noble rot fungus</name>
    <name type="synonym">Botrytis cinerea</name>
    <dbReference type="NCBI Taxonomy" id="1290391"/>
    <lineage>
        <taxon>Eukaryota</taxon>
        <taxon>Fungi</taxon>
        <taxon>Dikarya</taxon>
        <taxon>Ascomycota</taxon>
        <taxon>Pezizomycotina</taxon>
        <taxon>Leotiomycetes</taxon>
        <taxon>Helotiales</taxon>
        <taxon>Sclerotiniaceae</taxon>
        <taxon>Botrytis</taxon>
    </lineage>
</organism>